<dbReference type="AlphaFoldDB" id="A0A8J5F3S3"/>
<organism evidence="4 5">
    <name type="scientific">Zingiber officinale</name>
    <name type="common">Ginger</name>
    <name type="synonym">Amomum zingiber</name>
    <dbReference type="NCBI Taxonomy" id="94328"/>
    <lineage>
        <taxon>Eukaryota</taxon>
        <taxon>Viridiplantae</taxon>
        <taxon>Streptophyta</taxon>
        <taxon>Embryophyta</taxon>
        <taxon>Tracheophyta</taxon>
        <taxon>Spermatophyta</taxon>
        <taxon>Magnoliopsida</taxon>
        <taxon>Liliopsida</taxon>
        <taxon>Zingiberales</taxon>
        <taxon>Zingiberaceae</taxon>
        <taxon>Zingiber</taxon>
    </lineage>
</organism>
<comment type="function">
    <text evidence="1">Component of the exocyst complex.</text>
</comment>
<protein>
    <recommendedName>
        <fullName evidence="1">Exocyst subunit Exo70 family protein</fullName>
    </recommendedName>
</protein>
<keyword evidence="1" id="KW-0268">Exocytosis</keyword>
<feature type="region of interest" description="Disordered" evidence="2">
    <location>
        <begin position="627"/>
        <end position="652"/>
    </location>
</feature>
<name>A0A8J5F3S3_ZINOF</name>
<comment type="similarity">
    <text evidence="1">Belongs to the EXO70 family.</text>
</comment>
<gene>
    <name evidence="4" type="ORF">ZIOFF_062155</name>
</gene>
<dbReference type="InterPro" id="IPR046364">
    <property type="entry name" value="Exo70_C"/>
</dbReference>
<dbReference type="InterPro" id="IPR004140">
    <property type="entry name" value="Exo70"/>
</dbReference>
<dbReference type="GO" id="GO:0015031">
    <property type="term" value="P:protein transport"/>
    <property type="evidence" value="ECO:0007669"/>
    <property type="project" value="UniProtKB-KW"/>
</dbReference>
<evidence type="ECO:0000259" key="3">
    <source>
        <dbReference type="Pfam" id="PF03081"/>
    </source>
</evidence>
<dbReference type="GO" id="GO:0006887">
    <property type="term" value="P:exocytosis"/>
    <property type="evidence" value="ECO:0007669"/>
    <property type="project" value="UniProtKB-KW"/>
</dbReference>
<feature type="domain" description="Exocyst complex subunit Exo70 C-terminal" evidence="3">
    <location>
        <begin position="246"/>
        <end position="622"/>
    </location>
</feature>
<dbReference type="GO" id="GO:0000145">
    <property type="term" value="C:exocyst"/>
    <property type="evidence" value="ECO:0007669"/>
    <property type="project" value="InterPro"/>
</dbReference>
<keyword evidence="1" id="KW-0813">Transport</keyword>
<dbReference type="Pfam" id="PF03081">
    <property type="entry name" value="Exo70_C"/>
    <property type="match status" value="1"/>
</dbReference>
<keyword evidence="5" id="KW-1185">Reference proteome</keyword>
<dbReference type="EMBL" id="JACMSC010000017">
    <property type="protein sequence ID" value="KAG6478711.1"/>
    <property type="molecule type" value="Genomic_DNA"/>
</dbReference>
<accession>A0A8J5F3S3</accession>
<feature type="compositionally biased region" description="Low complexity" evidence="2">
    <location>
        <begin position="632"/>
        <end position="652"/>
    </location>
</feature>
<sequence length="652" mass="71723">MPRKGMMSLLPSYSFGRHGHSHHHRGGPSPVASPWSLPLASSDALMAEYMAAEAVVARWRPDDKIASLFDGDRAEAREFLAAVRVVHRTMLHFASVGSSPEVKSVLVSGQTVLQSAMGRLEEELYRILAANRDLLDPESVSARSSTQSIVSDEAEEEEEEEEEEVRAAGDSIREVEHEAAEAMADLHAIADTMISVGYGKECVRVYKELRKSIVDEGLYRLGFEPLAPNSHIHKLDWPLLEIKIRSWLAASHVAVTTLFAGERILLDHVFSGFDTIREAVFVDVAGEAAREFLRFPDLVTKSKRSTEKIFLILELYEAVSKLLPEINTVFSFVSTAAVRDQALTSLTKLAEVVRATLADFEAAVQKEHSKVITPGGGIPPLTRRAMNYIAELSDHDFTLAEIYEELPFQTPSLHPDFFFDASDSSAAVETRTSSFGSSFSFSSSSSASSDSNRSGIAGRLAWLILVLLCKLEGKAAAYRDAGQSYLFLANNLQFIVNTVRHCRLRGLLGEEWLARHAAKARQHAARFERIAWGQVAAEEPAAEVSAEEARERMRAFVAAVEAACAAQAGWVVTDAGMREEVREAVRVMVLPAYRGFYQHWSAALEEGEAVRFSPEVVRQRLAELFSGSDETGSGSSYHLGSESRSSRSKPSG</sequence>
<dbReference type="OrthoDB" id="1922221at2759"/>
<proteinExistence type="inferred from homology"/>
<dbReference type="GO" id="GO:0005546">
    <property type="term" value="F:phosphatidylinositol-4,5-bisphosphate binding"/>
    <property type="evidence" value="ECO:0007669"/>
    <property type="project" value="InterPro"/>
</dbReference>
<feature type="compositionally biased region" description="Polar residues" evidence="2">
    <location>
        <begin position="141"/>
        <end position="150"/>
    </location>
</feature>
<dbReference type="PANTHER" id="PTHR12542:SF17">
    <property type="entry name" value="EXOCYST SUBUNIT EXO70 FAMILY PROTEIN"/>
    <property type="match status" value="1"/>
</dbReference>
<dbReference type="Pfam" id="PF20669">
    <property type="entry name" value="Exo70_N"/>
    <property type="match status" value="1"/>
</dbReference>
<dbReference type="Proteomes" id="UP000734854">
    <property type="component" value="Unassembled WGS sequence"/>
</dbReference>
<dbReference type="PANTHER" id="PTHR12542">
    <property type="entry name" value="EXOCYST COMPLEX PROTEIN EXO70"/>
    <property type="match status" value="1"/>
</dbReference>
<evidence type="ECO:0000256" key="1">
    <source>
        <dbReference type="RuleBase" id="RU365026"/>
    </source>
</evidence>
<keyword evidence="1" id="KW-0653">Protein transport</keyword>
<reference evidence="4 5" key="1">
    <citation type="submission" date="2020-08" db="EMBL/GenBank/DDBJ databases">
        <title>Plant Genome Project.</title>
        <authorList>
            <person name="Zhang R.-G."/>
        </authorList>
    </citation>
    <scope>NUCLEOTIDE SEQUENCE [LARGE SCALE GENOMIC DNA]</scope>
    <source>
        <tissue evidence="4">Rhizome</tissue>
    </source>
</reference>
<evidence type="ECO:0000256" key="2">
    <source>
        <dbReference type="SAM" id="MobiDB-lite"/>
    </source>
</evidence>
<feature type="region of interest" description="Disordered" evidence="2">
    <location>
        <begin position="139"/>
        <end position="170"/>
    </location>
</feature>
<comment type="caution">
    <text evidence="4">The sequence shown here is derived from an EMBL/GenBank/DDBJ whole genome shotgun (WGS) entry which is preliminary data.</text>
</comment>
<feature type="compositionally biased region" description="Acidic residues" evidence="2">
    <location>
        <begin position="152"/>
        <end position="164"/>
    </location>
</feature>
<evidence type="ECO:0000313" key="4">
    <source>
        <dbReference type="EMBL" id="KAG6478711.1"/>
    </source>
</evidence>
<evidence type="ECO:0000313" key="5">
    <source>
        <dbReference type="Proteomes" id="UP000734854"/>
    </source>
</evidence>